<organism evidence="2 3">
    <name type="scientific">Brassica cretica</name>
    <name type="common">Mustard</name>
    <dbReference type="NCBI Taxonomy" id="69181"/>
    <lineage>
        <taxon>Eukaryota</taxon>
        <taxon>Viridiplantae</taxon>
        <taxon>Streptophyta</taxon>
        <taxon>Embryophyta</taxon>
        <taxon>Tracheophyta</taxon>
        <taxon>Spermatophyta</taxon>
        <taxon>Magnoliopsida</taxon>
        <taxon>eudicotyledons</taxon>
        <taxon>Gunneridae</taxon>
        <taxon>Pentapetalae</taxon>
        <taxon>rosids</taxon>
        <taxon>malvids</taxon>
        <taxon>Brassicales</taxon>
        <taxon>Brassicaceae</taxon>
        <taxon>Brassiceae</taxon>
        <taxon>Brassica</taxon>
    </lineage>
</organism>
<feature type="region of interest" description="Disordered" evidence="1">
    <location>
        <begin position="28"/>
        <end position="65"/>
    </location>
</feature>
<evidence type="ECO:0000313" key="3">
    <source>
        <dbReference type="Proteomes" id="UP000266723"/>
    </source>
</evidence>
<protein>
    <submittedName>
        <fullName evidence="2">Uncharacterized protein</fullName>
    </submittedName>
</protein>
<evidence type="ECO:0000256" key="1">
    <source>
        <dbReference type="SAM" id="MobiDB-lite"/>
    </source>
</evidence>
<gene>
    <name evidence="2" type="ORF">DY000_02046465</name>
</gene>
<reference evidence="2 3" key="1">
    <citation type="journal article" date="2020" name="BMC Genomics">
        <title>Intraspecific diversification of the crop wild relative Brassica cretica Lam. using demographic model selection.</title>
        <authorList>
            <person name="Kioukis A."/>
            <person name="Michalopoulou V.A."/>
            <person name="Briers L."/>
            <person name="Pirintsos S."/>
            <person name="Studholme D.J."/>
            <person name="Pavlidis P."/>
            <person name="Sarris P.F."/>
        </authorList>
    </citation>
    <scope>NUCLEOTIDE SEQUENCE [LARGE SCALE GENOMIC DNA]</scope>
    <source>
        <strain evidence="3">cv. PFS-1207/04</strain>
    </source>
</reference>
<sequence>MSDQGRVSSLKLCELIIELNRLLKQNRRVRSTSEKHIREGSLRKERQSHEPSETTCKGKESTGVGVPHGVLGDIWMHLELKGGEIGDHWTSRGWERGSAATS</sequence>
<name>A0ABQ7F3U3_BRACR</name>
<accession>A0ABQ7F3U3</accession>
<dbReference type="EMBL" id="QGKV02000297">
    <property type="protein sequence ID" value="KAF3610613.1"/>
    <property type="molecule type" value="Genomic_DNA"/>
</dbReference>
<comment type="caution">
    <text evidence="2">The sequence shown here is derived from an EMBL/GenBank/DDBJ whole genome shotgun (WGS) entry which is preliminary data.</text>
</comment>
<dbReference type="Proteomes" id="UP000266723">
    <property type="component" value="Unassembled WGS sequence"/>
</dbReference>
<proteinExistence type="predicted"/>
<keyword evidence="3" id="KW-1185">Reference proteome</keyword>
<evidence type="ECO:0000313" key="2">
    <source>
        <dbReference type="EMBL" id="KAF3610613.1"/>
    </source>
</evidence>
<feature type="compositionally biased region" description="Basic and acidic residues" evidence="1">
    <location>
        <begin position="31"/>
        <end position="60"/>
    </location>
</feature>